<proteinExistence type="predicted"/>
<dbReference type="Proteomes" id="UP001189624">
    <property type="component" value="Chromosome 3"/>
</dbReference>
<dbReference type="EMBL" id="OY731400">
    <property type="protein sequence ID" value="CAJ1937148.1"/>
    <property type="molecule type" value="Genomic_DNA"/>
</dbReference>
<evidence type="ECO:0000313" key="1">
    <source>
        <dbReference type="EMBL" id="CAJ1937148.1"/>
    </source>
</evidence>
<sequence length="55" mass="6409">MFKVIGGLVWNMRNNQVLKYILGEFISVDPLREVEGILNYLSYNFDLNSTQATRK</sequence>
<reference evidence="1" key="1">
    <citation type="submission" date="2023-10" db="EMBL/GenBank/DDBJ databases">
        <authorList>
            <person name="Domelevo Entfellner J.-B."/>
        </authorList>
    </citation>
    <scope>NUCLEOTIDE SEQUENCE</scope>
</reference>
<dbReference type="AlphaFoldDB" id="A0AA86VGW5"/>
<name>A0AA86VGW5_9FABA</name>
<accession>A0AA86VGW5</accession>
<dbReference type="Gramene" id="rna-AYBTSS11_LOCUS7856">
    <property type="protein sequence ID" value="CAJ1937148.1"/>
    <property type="gene ID" value="gene-AYBTSS11_LOCUS7856"/>
</dbReference>
<evidence type="ECO:0000313" key="2">
    <source>
        <dbReference type="Proteomes" id="UP001189624"/>
    </source>
</evidence>
<keyword evidence="2" id="KW-1185">Reference proteome</keyword>
<organism evidence="1 2">
    <name type="scientific">Sphenostylis stenocarpa</name>
    <dbReference type="NCBI Taxonomy" id="92480"/>
    <lineage>
        <taxon>Eukaryota</taxon>
        <taxon>Viridiplantae</taxon>
        <taxon>Streptophyta</taxon>
        <taxon>Embryophyta</taxon>
        <taxon>Tracheophyta</taxon>
        <taxon>Spermatophyta</taxon>
        <taxon>Magnoliopsida</taxon>
        <taxon>eudicotyledons</taxon>
        <taxon>Gunneridae</taxon>
        <taxon>Pentapetalae</taxon>
        <taxon>rosids</taxon>
        <taxon>fabids</taxon>
        <taxon>Fabales</taxon>
        <taxon>Fabaceae</taxon>
        <taxon>Papilionoideae</taxon>
        <taxon>50 kb inversion clade</taxon>
        <taxon>NPAAA clade</taxon>
        <taxon>indigoferoid/millettioid clade</taxon>
        <taxon>Phaseoleae</taxon>
        <taxon>Sphenostylis</taxon>
    </lineage>
</organism>
<gene>
    <name evidence="1" type="ORF">AYBTSS11_LOCUS7856</name>
</gene>
<protein>
    <submittedName>
        <fullName evidence="1">Uncharacterized protein</fullName>
    </submittedName>
</protein>